<evidence type="ECO:0000259" key="3">
    <source>
        <dbReference type="Pfam" id="PF23477"/>
    </source>
</evidence>
<dbReference type="InterPro" id="IPR026363">
    <property type="entry name" value="CxxC-x17-CxxC_dom"/>
</dbReference>
<gene>
    <name evidence="4" type="ORF">ACFPT7_23335</name>
</gene>
<evidence type="ECO:0000256" key="1">
    <source>
        <dbReference type="SAM" id="MobiDB-lite"/>
    </source>
</evidence>
<dbReference type="Proteomes" id="UP001596091">
    <property type="component" value="Unassembled WGS sequence"/>
</dbReference>
<feature type="compositionally biased region" description="Gly residues" evidence="1">
    <location>
        <begin position="48"/>
        <end position="62"/>
    </location>
</feature>
<evidence type="ECO:0000259" key="2">
    <source>
        <dbReference type="Pfam" id="PF13451"/>
    </source>
</evidence>
<dbReference type="EMBL" id="JBHSPH010000018">
    <property type="protein sequence ID" value="MFC5865258.1"/>
    <property type="molecule type" value="Genomic_DNA"/>
</dbReference>
<evidence type="ECO:0000313" key="5">
    <source>
        <dbReference type="Proteomes" id="UP001596091"/>
    </source>
</evidence>
<feature type="region of interest" description="Disordered" evidence="1">
    <location>
        <begin position="42"/>
        <end position="62"/>
    </location>
</feature>
<comment type="caution">
    <text evidence="4">The sequence shown here is derived from an EMBL/GenBank/DDBJ whole genome shotgun (WGS) entry which is preliminary data.</text>
</comment>
<reference evidence="5" key="1">
    <citation type="journal article" date="2019" name="Int. J. Syst. Evol. Microbiol.">
        <title>The Global Catalogue of Microorganisms (GCM) 10K type strain sequencing project: providing services to taxonomists for standard genome sequencing and annotation.</title>
        <authorList>
            <consortium name="The Broad Institute Genomics Platform"/>
            <consortium name="The Broad Institute Genome Sequencing Center for Infectious Disease"/>
            <person name="Wu L."/>
            <person name="Ma J."/>
        </authorList>
    </citation>
    <scope>NUCLEOTIDE SEQUENCE [LARGE SCALE GENOMIC DNA]</scope>
    <source>
        <strain evidence="5">JCM 4087</strain>
    </source>
</reference>
<sequence>MAGDLQLTCSDCGREFTFTAADQSFFSERGFSTPKRCKPCRQAKKADQGGGGYGGGYGGGGGYAPRNTTGTTVVCSSCGQQTTVPFEPRGDRPVFCRDCFQAQKASGGGGGRGRDRGGRY</sequence>
<dbReference type="InterPro" id="IPR025306">
    <property type="entry name" value="Zn-bnd_dom_prob"/>
</dbReference>
<protein>
    <submittedName>
        <fullName evidence="4">CxxC-x17-CxxC domain-containing protein</fullName>
    </submittedName>
</protein>
<name>A0ABW1EQR3_9BACT</name>
<keyword evidence="5" id="KW-1185">Reference proteome</keyword>
<feature type="domain" description="CxxC-x17-CxxC" evidence="3">
    <location>
        <begin position="71"/>
        <end position="104"/>
    </location>
</feature>
<dbReference type="Pfam" id="PF13451">
    <property type="entry name" value="zf_Tbcl"/>
    <property type="match status" value="1"/>
</dbReference>
<organism evidence="4 5">
    <name type="scientific">Acidicapsa dinghuensis</name>
    <dbReference type="NCBI Taxonomy" id="2218256"/>
    <lineage>
        <taxon>Bacteria</taxon>
        <taxon>Pseudomonadati</taxon>
        <taxon>Acidobacteriota</taxon>
        <taxon>Terriglobia</taxon>
        <taxon>Terriglobales</taxon>
        <taxon>Acidobacteriaceae</taxon>
        <taxon>Acidicapsa</taxon>
    </lineage>
</organism>
<dbReference type="RefSeq" id="WP_263341604.1">
    <property type="nucleotide sequence ID" value="NZ_JAGSYH010000007.1"/>
</dbReference>
<dbReference type="Pfam" id="PF23477">
    <property type="entry name" value="zf_Tbcl_2"/>
    <property type="match status" value="1"/>
</dbReference>
<dbReference type="NCBIfam" id="TIGR04272">
    <property type="entry name" value="cxxc_cxxc_Mbark"/>
    <property type="match status" value="1"/>
</dbReference>
<feature type="domain" description="Probable zinc-binding" evidence="2">
    <location>
        <begin position="4"/>
        <end position="47"/>
    </location>
</feature>
<proteinExistence type="predicted"/>
<evidence type="ECO:0000313" key="4">
    <source>
        <dbReference type="EMBL" id="MFC5865258.1"/>
    </source>
</evidence>
<accession>A0ABW1EQR3</accession>